<dbReference type="RefSeq" id="WP_018679892.1">
    <property type="nucleotide sequence ID" value="NZ_AYEV01000024.1"/>
</dbReference>
<dbReference type="PANTHER" id="PTHR37292">
    <property type="entry name" value="VNG6097C"/>
    <property type="match status" value="1"/>
</dbReference>
<name>V2UY48_9GAMM</name>
<dbReference type="InterPro" id="IPR004919">
    <property type="entry name" value="GmrSD_N"/>
</dbReference>
<evidence type="ECO:0000313" key="2">
    <source>
        <dbReference type="EMBL" id="ESK54922.1"/>
    </source>
</evidence>
<dbReference type="eggNOG" id="COG1479">
    <property type="taxonomic scope" value="Bacteria"/>
</dbReference>
<dbReference type="OrthoDB" id="9798761at2"/>
<feature type="domain" description="GmrSD restriction endonucleases N-terminal" evidence="1">
    <location>
        <begin position="24"/>
        <end position="253"/>
    </location>
</feature>
<dbReference type="PANTHER" id="PTHR37292:SF2">
    <property type="entry name" value="DUF262 DOMAIN-CONTAINING PROTEIN"/>
    <property type="match status" value="1"/>
</dbReference>
<sequence>MNYTDRIFPTNKGLTTYLDELIAKNYQIPTFQRDVVWEQENVKKLWDSIYKFYPLGSILIWKTDLKLQNHRQIGGHQITDTNFSRTEYQYILDGQQRTTSLLTSLYGGSIESRSNFDPTLYIDLTIKMDGDTDDESYRNRFLFWTDIDDRYGEIKSNIGKKKRFEEGLIVKLIDIKNNFTTVQTRVFGSSVVKQDFNHPILNELAKIKGVLDNYRISFVEVKGIQVSEVCQIFERINQAGKPLNIFDIVVAKTFKPLVFQENNTIADKGFYLRELIDNFRELNNSDFLKISDLDYLQILAVIINQDIANSGIRNITDRYLNEIKAEQILAVWDEAKKAILKTFDFFENHLHIKTPYLIPFRYFYFTLTAYFFKNDAPDYSLLKKYFWYSSFHNDDLLGNTTQLFQHIDFLKKWKNGETVVFERFLLDKKKLRSATYSSKGRMSRAILALYSNARPKDWEYCDREVLARNLFFSTDKPNLHHIFPTNSEYVLQNQCKNKITSDSLMNIAYLTQITNLDITNRNPLEYIKDYDKPEFLEIMSTHLLSNEILDWVRSGSLPSNAIDQFIESRVNNILADLKSKLHGITFDEIDTMEVTEDLSTV</sequence>
<dbReference type="PATRIC" id="fig|1120928.5.peg.2391"/>
<evidence type="ECO:0000259" key="1">
    <source>
        <dbReference type="Pfam" id="PF03235"/>
    </source>
</evidence>
<reference evidence="2 3" key="1">
    <citation type="submission" date="2013-10" db="EMBL/GenBank/DDBJ databases">
        <title>The Genome Sequence of Acinetobacter tjernbergiae CIP107465.</title>
        <authorList>
            <consortium name="The Broad Institute Genomics Platform"/>
            <consortium name="The Broad Institute Genome Sequencing Center for Infectious Disease"/>
            <person name="Cerqueira G."/>
            <person name="Feldgarden M."/>
            <person name="Courvalin P."/>
            <person name="Grillot-Courvalin C."/>
            <person name="Clermont D."/>
            <person name="Rocha E."/>
            <person name="Yoon E.-J."/>
            <person name="Nemec A."/>
            <person name="Young S.K."/>
            <person name="Zeng Q."/>
            <person name="Gargeya S."/>
            <person name="Fitzgerald M."/>
            <person name="Abouelleil A."/>
            <person name="Alvarado L."/>
            <person name="Berlin A.M."/>
            <person name="Chapman S.B."/>
            <person name="Gainer-Dewar J."/>
            <person name="Goldberg J."/>
            <person name="Gnerre S."/>
            <person name="Griggs A."/>
            <person name="Gujja S."/>
            <person name="Hansen M."/>
            <person name="Howarth C."/>
            <person name="Imamovic A."/>
            <person name="Ireland A."/>
            <person name="Larimer J."/>
            <person name="McCowan C."/>
            <person name="Murphy C."/>
            <person name="Pearson M."/>
            <person name="Poon T.W."/>
            <person name="Priest M."/>
            <person name="Roberts A."/>
            <person name="Saif S."/>
            <person name="Shea T."/>
            <person name="Sykes S."/>
            <person name="Wortman J."/>
            <person name="Nusbaum C."/>
            <person name="Birren B."/>
        </authorList>
    </citation>
    <scope>NUCLEOTIDE SEQUENCE [LARGE SCALE GENOMIC DNA]</scope>
    <source>
        <strain evidence="2 3">CIP 107465</strain>
    </source>
</reference>
<dbReference type="Pfam" id="PF03235">
    <property type="entry name" value="GmrSD_N"/>
    <property type="match status" value="1"/>
</dbReference>
<dbReference type="eggNOG" id="COG3472">
    <property type="taxonomic scope" value="Bacteria"/>
</dbReference>
<evidence type="ECO:0000313" key="3">
    <source>
        <dbReference type="Proteomes" id="UP000017404"/>
    </source>
</evidence>
<accession>V2UY48</accession>
<protein>
    <recommendedName>
        <fullName evidence="1">GmrSD restriction endonucleases N-terminal domain-containing protein</fullName>
    </recommendedName>
</protein>
<comment type="caution">
    <text evidence="2">The sequence shown here is derived from an EMBL/GenBank/DDBJ whole genome shotgun (WGS) entry which is preliminary data.</text>
</comment>
<keyword evidence="3" id="KW-1185">Reference proteome</keyword>
<organism evidence="2 3">
    <name type="scientific">Acinetobacter tjernbergiae DSM 14971 = CIP 107465</name>
    <dbReference type="NCBI Taxonomy" id="1120928"/>
    <lineage>
        <taxon>Bacteria</taxon>
        <taxon>Pseudomonadati</taxon>
        <taxon>Pseudomonadota</taxon>
        <taxon>Gammaproteobacteria</taxon>
        <taxon>Moraxellales</taxon>
        <taxon>Moraxellaceae</taxon>
        <taxon>Acinetobacter</taxon>
    </lineage>
</organism>
<proteinExistence type="predicted"/>
<dbReference type="Proteomes" id="UP000017404">
    <property type="component" value="Unassembled WGS sequence"/>
</dbReference>
<gene>
    <name evidence="2" type="ORF">F990_02365</name>
</gene>
<dbReference type="EMBL" id="AYEV01000024">
    <property type="protein sequence ID" value="ESK54922.1"/>
    <property type="molecule type" value="Genomic_DNA"/>
</dbReference>
<dbReference type="AlphaFoldDB" id="V2UY48"/>